<keyword evidence="3" id="KW-0597">Phosphoprotein</keyword>
<dbReference type="PANTHER" id="PTHR34220">
    <property type="entry name" value="SENSOR HISTIDINE KINASE YPDA"/>
    <property type="match status" value="1"/>
</dbReference>
<keyword evidence="11 12" id="KW-0472">Membrane</keyword>
<evidence type="ECO:0000256" key="3">
    <source>
        <dbReference type="ARBA" id="ARBA00022553"/>
    </source>
</evidence>
<evidence type="ECO:0000256" key="10">
    <source>
        <dbReference type="ARBA" id="ARBA00023012"/>
    </source>
</evidence>
<keyword evidence="2" id="KW-1003">Cell membrane</keyword>
<evidence type="ECO:0000256" key="9">
    <source>
        <dbReference type="ARBA" id="ARBA00022989"/>
    </source>
</evidence>
<evidence type="ECO:0000256" key="7">
    <source>
        <dbReference type="ARBA" id="ARBA00022777"/>
    </source>
</evidence>
<dbReference type="AlphaFoldDB" id="A0AAE6YJX6"/>
<dbReference type="InterPro" id="IPR036890">
    <property type="entry name" value="HATPase_C_sf"/>
</dbReference>
<comment type="subcellular location">
    <subcellularLocation>
        <location evidence="1">Cell membrane</location>
        <topology evidence="1">Multi-pass membrane protein</topology>
    </subcellularLocation>
</comment>
<accession>A0AAE6YJX6</accession>
<feature type="domain" description="HAMP" evidence="13">
    <location>
        <begin position="201"/>
        <end position="253"/>
    </location>
</feature>
<keyword evidence="15" id="KW-1185">Reference proteome</keyword>
<evidence type="ECO:0000256" key="5">
    <source>
        <dbReference type="ARBA" id="ARBA00022692"/>
    </source>
</evidence>
<dbReference type="PROSITE" id="PS50885">
    <property type="entry name" value="HAMP"/>
    <property type="match status" value="1"/>
</dbReference>
<dbReference type="Gene3D" id="6.10.340.10">
    <property type="match status" value="1"/>
</dbReference>
<dbReference type="RefSeq" id="WP_167839711.1">
    <property type="nucleotide sequence ID" value="NZ_CP047614.1"/>
</dbReference>
<keyword evidence="5 12" id="KW-0812">Transmembrane</keyword>
<dbReference type="PANTHER" id="PTHR34220:SF11">
    <property type="entry name" value="SENSOR PROTEIN KINASE HPTS"/>
    <property type="match status" value="1"/>
</dbReference>
<dbReference type="SUPFAM" id="SSF55874">
    <property type="entry name" value="ATPase domain of HSP90 chaperone/DNA topoisomerase II/histidine kinase"/>
    <property type="match status" value="1"/>
</dbReference>
<dbReference type="InterPro" id="IPR003660">
    <property type="entry name" value="HAMP_dom"/>
</dbReference>
<name>A0AAE6YJX6_9LACT</name>
<evidence type="ECO:0000313" key="15">
    <source>
        <dbReference type="Proteomes" id="UP000501558"/>
    </source>
</evidence>
<dbReference type="SMART" id="SM00304">
    <property type="entry name" value="HAMP"/>
    <property type="match status" value="1"/>
</dbReference>
<keyword evidence="8" id="KW-0067">ATP-binding</keyword>
<gene>
    <name evidence="14" type="ORF">GU334_01585</name>
</gene>
<dbReference type="Pfam" id="PF02518">
    <property type="entry name" value="HATPase_c"/>
    <property type="match status" value="1"/>
</dbReference>
<keyword evidence="4" id="KW-0808">Transferase</keyword>
<keyword evidence="6" id="KW-0547">Nucleotide-binding</keyword>
<evidence type="ECO:0000313" key="14">
    <source>
        <dbReference type="EMBL" id="QIW57687.1"/>
    </source>
</evidence>
<dbReference type="SUPFAM" id="SSF158472">
    <property type="entry name" value="HAMP domain-like"/>
    <property type="match status" value="1"/>
</dbReference>
<keyword evidence="9 12" id="KW-1133">Transmembrane helix</keyword>
<evidence type="ECO:0000256" key="1">
    <source>
        <dbReference type="ARBA" id="ARBA00004651"/>
    </source>
</evidence>
<dbReference type="Gene3D" id="3.30.565.10">
    <property type="entry name" value="Histidine kinase-like ATPase, C-terminal domain"/>
    <property type="match status" value="1"/>
</dbReference>
<evidence type="ECO:0000256" key="8">
    <source>
        <dbReference type="ARBA" id="ARBA00022840"/>
    </source>
</evidence>
<proteinExistence type="predicted"/>
<dbReference type="InterPro" id="IPR010559">
    <property type="entry name" value="Sig_transdc_His_kin_internal"/>
</dbReference>
<dbReference type="InterPro" id="IPR003594">
    <property type="entry name" value="HATPase_dom"/>
</dbReference>
<organism evidence="14 15">
    <name type="scientific">Pseudolactococcus raffinolactis</name>
    <dbReference type="NCBI Taxonomy" id="1366"/>
    <lineage>
        <taxon>Bacteria</taxon>
        <taxon>Bacillati</taxon>
        <taxon>Bacillota</taxon>
        <taxon>Bacilli</taxon>
        <taxon>Lactobacillales</taxon>
        <taxon>Streptococcaceae</taxon>
        <taxon>Pseudolactococcus</taxon>
    </lineage>
</organism>
<keyword evidence="7" id="KW-0418">Kinase</keyword>
<protein>
    <submittedName>
        <fullName evidence="14">HAMP domain-containing protein</fullName>
    </submittedName>
</protein>
<evidence type="ECO:0000256" key="6">
    <source>
        <dbReference type="ARBA" id="ARBA00022741"/>
    </source>
</evidence>
<dbReference type="Pfam" id="PF06580">
    <property type="entry name" value="His_kinase"/>
    <property type="match status" value="1"/>
</dbReference>
<dbReference type="EMBL" id="CP047628">
    <property type="protein sequence ID" value="QIW57687.1"/>
    <property type="molecule type" value="Genomic_DNA"/>
</dbReference>
<evidence type="ECO:0000256" key="12">
    <source>
        <dbReference type="SAM" id="Phobius"/>
    </source>
</evidence>
<evidence type="ECO:0000259" key="13">
    <source>
        <dbReference type="PROSITE" id="PS50885"/>
    </source>
</evidence>
<dbReference type="CDD" id="cd06225">
    <property type="entry name" value="HAMP"/>
    <property type="match status" value="1"/>
</dbReference>
<dbReference type="Proteomes" id="UP000501558">
    <property type="component" value="Chromosome"/>
</dbReference>
<evidence type="ECO:0000256" key="11">
    <source>
        <dbReference type="ARBA" id="ARBA00023136"/>
    </source>
</evidence>
<dbReference type="GO" id="GO:0005524">
    <property type="term" value="F:ATP binding"/>
    <property type="evidence" value="ECO:0007669"/>
    <property type="project" value="UniProtKB-KW"/>
</dbReference>
<reference evidence="14 15" key="1">
    <citation type="submission" date="2019-12" db="EMBL/GenBank/DDBJ databases">
        <title>Whole genome sequences of Lactococcus raffinolactis strains isolated from sewage.</title>
        <authorList>
            <person name="Ybazeta G."/>
            <person name="Ross M."/>
            <person name="Brabant-Kirwan D."/>
            <person name="Saleh M."/>
            <person name="Dillon J.A."/>
            <person name="Splinter K."/>
            <person name="Nokhbeh R."/>
        </authorList>
    </citation>
    <scope>NUCLEOTIDE SEQUENCE [LARGE SCALE GENOMIC DNA]</scope>
    <source>
        <strain evidence="14 15">Lr_19_14</strain>
    </source>
</reference>
<dbReference type="GO" id="GO:0000155">
    <property type="term" value="F:phosphorelay sensor kinase activity"/>
    <property type="evidence" value="ECO:0007669"/>
    <property type="project" value="InterPro"/>
</dbReference>
<evidence type="ECO:0000256" key="2">
    <source>
        <dbReference type="ARBA" id="ARBA00022475"/>
    </source>
</evidence>
<feature type="transmembrane region" description="Helical" evidence="12">
    <location>
        <begin position="15"/>
        <end position="34"/>
    </location>
</feature>
<dbReference type="GO" id="GO:0005886">
    <property type="term" value="C:plasma membrane"/>
    <property type="evidence" value="ECO:0007669"/>
    <property type="project" value="UniProtKB-SubCell"/>
</dbReference>
<feature type="transmembrane region" description="Helical" evidence="12">
    <location>
        <begin position="173"/>
        <end position="192"/>
    </location>
</feature>
<dbReference type="InterPro" id="IPR050640">
    <property type="entry name" value="Bact_2-comp_sensor_kinase"/>
</dbReference>
<evidence type="ECO:0000256" key="4">
    <source>
        <dbReference type="ARBA" id="ARBA00022679"/>
    </source>
</evidence>
<dbReference type="Pfam" id="PF00672">
    <property type="entry name" value="HAMP"/>
    <property type="match status" value="1"/>
</dbReference>
<keyword evidence="10" id="KW-0902">Two-component regulatory system</keyword>
<sequence length="476" mass="54789">MHDSIKSLLKRERRLQLTLVIVPIVFIIGNLFFVQSYIRSVDNIVKANDVSERIGTRTIDELWLLVHQQITISDFKADNNIIKVREQLEKLKQKSKTSHEVMTLNIALRLTTMLEKQSNEIIENLKAEAPVATNFELMNSIKNTVEITDDTIENFIGIEIGLSKSRSDNSKRLVVVFLIFESGLLLFNSYAIKKNNRLMVNEIENPINDLKKMSDALAQNHLEYRIQNYPQNELGKLSESMNTMAEQLNVLMAENALKQYNLAQSELRTLQSQITPHFIYNSLDAIISLASLGELDLVQKMTYALSDFFRISLSKGRDFILVEKEIQHITDYLTILKIRYGETLDYKIEIDSTLYHYQMLKIILQPIVENAIYHGTKLVRRTGMIEISGELITNNMHFYVKDNGKGIEKEHLAKLNHDLANGLSSEFNEGYGLFNVNKRLLLYYDNKAKITLDSTYEVGTIVHIVIPTNCIEDERH</sequence>